<evidence type="ECO:0000256" key="4">
    <source>
        <dbReference type="ARBA" id="ARBA00022490"/>
    </source>
</evidence>
<reference evidence="14" key="1">
    <citation type="journal article" date="2014" name="Int. J. Syst. Evol. Microbiol.">
        <title>Complete genome sequence of Corynebacterium casei LMG S-19264T (=DSM 44701T), isolated from a smear-ripened cheese.</title>
        <authorList>
            <consortium name="US DOE Joint Genome Institute (JGI-PGF)"/>
            <person name="Walter F."/>
            <person name="Albersmeier A."/>
            <person name="Kalinowski J."/>
            <person name="Ruckert C."/>
        </authorList>
    </citation>
    <scope>NUCLEOTIDE SEQUENCE</scope>
    <source>
        <strain evidence="14">CGMCC 1.15371</strain>
    </source>
</reference>
<evidence type="ECO:0000256" key="5">
    <source>
        <dbReference type="ARBA" id="ARBA00022598"/>
    </source>
</evidence>
<dbReference type="InterPro" id="IPR033656">
    <property type="entry name" value="HisRS_anticodon"/>
</dbReference>
<name>A0A8J2YHF6_9BACL</name>
<dbReference type="AlphaFoldDB" id="A0A8J2YHF6"/>
<dbReference type="InterPro" id="IPR036621">
    <property type="entry name" value="Anticodon-bd_dom_sf"/>
</dbReference>
<dbReference type="HAMAP" id="MF_00127">
    <property type="entry name" value="His_tRNA_synth"/>
    <property type="match status" value="1"/>
</dbReference>
<dbReference type="Gene3D" id="3.40.50.800">
    <property type="entry name" value="Anticodon-binding domain"/>
    <property type="match status" value="1"/>
</dbReference>
<feature type="binding site" evidence="12">
    <location>
        <position position="127"/>
    </location>
    <ligand>
        <name>L-histidine</name>
        <dbReference type="ChEBI" id="CHEBI:57595"/>
    </ligand>
</feature>
<comment type="subcellular location">
    <subcellularLocation>
        <location evidence="1 11">Cytoplasm</location>
    </subcellularLocation>
</comment>
<feature type="binding site" evidence="12">
    <location>
        <position position="113"/>
    </location>
    <ligand>
        <name>L-histidine</name>
        <dbReference type="ChEBI" id="CHEBI:57595"/>
    </ligand>
</feature>
<dbReference type="FunFam" id="3.30.930.10:FF:000005">
    <property type="entry name" value="Histidine--tRNA ligase"/>
    <property type="match status" value="1"/>
</dbReference>
<dbReference type="Pfam" id="PF03129">
    <property type="entry name" value="HGTP_anticodon"/>
    <property type="match status" value="1"/>
</dbReference>
<evidence type="ECO:0000256" key="2">
    <source>
        <dbReference type="ARBA" id="ARBA00008226"/>
    </source>
</evidence>
<dbReference type="InterPro" id="IPR004154">
    <property type="entry name" value="Anticodon-bd"/>
</dbReference>
<feature type="binding site" evidence="12">
    <location>
        <begin position="81"/>
        <end position="83"/>
    </location>
    <ligand>
        <name>L-histidine</name>
        <dbReference type="ChEBI" id="CHEBI:57595"/>
    </ligand>
</feature>
<dbReference type="InterPro" id="IPR004516">
    <property type="entry name" value="HisRS/HisZ"/>
</dbReference>
<evidence type="ECO:0000256" key="10">
    <source>
        <dbReference type="ARBA" id="ARBA00047639"/>
    </source>
</evidence>
<gene>
    <name evidence="14" type="primary">hisS2</name>
    <name evidence="11" type="synonym">hisS</name>
    <name evidence="14" type="ORF">GCM10011391_22190</name>
</gene>
<dbReference type="GO" id="GO:0005524">
    <property type="term" value="F:ATP binding"/>
    <property type="evidence" value="ECO:0007669"/>
    <property type="project" value="UniProtKB-UniRule"/>
</dbReference>
<keyword evidence="15" id="KW-1185">Reference proteome</keyword>
<dbReference type="GO" id="GO:0006427">
    <property type="term" value="P:histidyl-tRNA aminoacylation"/>
    <property type="evidence" value="ECO:0007669"/>
    <property type="project" value="UniProtKB-UniRule"/>
</dbReference>
<keyword evidence="5 11" id="KW-0436">Ligase</keyword>
<evidence type="ECO:0000256" key="9">
    <source>
        <dbReference type="ARBA" id="ARBA00023146"/>
    </source>
</evidence>
<dbReference type="GO" id="GO:0005737">
    <property type="term" value="C:cytoplasm"/>
    <property type="evidence" value="ECO:0007669"/>
    <property type="project" value="UniProtKB-SubCell"/>
</dbReference>
<sequence>MTIQIPRGTQDILPDASPKWQWMVEKARQLCKLYRYDEIKTPMFESTDLFQRGVGETTDIVQKEMYTFKDRGDRSLTLRPEGTAPVVRSYVENKMHGWANQPVKLYYIGEMFRYERPQAGRTRQLTQFGVEAIGTEDPTLDAEVIALAMSYYKSFGLTKLKLVINSLGDIESRKAHREALIRHFEPSIHEFCTDCQNRLQKNPLRILDCKVDRDHPLMATAPSILEYLNEASAKYFTDVKQTLDQMGVTYEVDPTLVRGLDYYNHTTFEIMGADFGAITTLCGGGRYGGLVHELGGPETSGIGFALSFERLLLALNAEGVEPEIANPLHCYIVTIGEAAEGKAAELLFKLRQAGITADKDYMHRKTKGQFKQADRFGAKTVAVLGDEELEKAVINVKNMASGEQQAVAFSDLPSYIKSIVDQQEG</sequence>
<evidence type="ECO:0000259" key="13">
    <source>
        <dbReference type="PROSITE" id="PS50862"/>
    </source>
</evidence>
<accession>A0A8J2YHF6</accession>
<evidence type="ECO:0000256" key="1">
    <source>
        <dbReference type="ARBA" id="ARBA00004496"/>
    </source>
</evidence>
<dbReference type="PANTHER" id="PTHR43707">
    <property type="entry name" value="HISTIDYL-TRNA SYNTHETASE"/>
    <property type="match status" value="1"/>
</dbReference>
<keyword evidence="7 11" id="KW-0067">ATP-binding</keyword>
<evidence type="ECO:0000313" key="14">
    <source>
        <dbReference type="EMBL" id="GGE42942.1"/>
    </source>
</evidence>
<dbReference type="Gene3D" id="3.30.930.10">
    <property type="entry name" value="Bira Bifunctional Protein, Domain 2"/>
    <property type="match status" value="1"/>
</dbReference>
<dbReference type="Proteomes" id="UP000628775">
    <property type="component" value="Unassembled WGS sequence"/>
</dbReference>
<reference evidence="14" key="2">
    <citation type="submission" date="2020-09" db="EMBL/GenBank/DDBJ databases">
        <authorList>
            <person name="Sun Q."/>
            <person name="Zhou Y."/>
        </authorList>
    </citation>
    <scope>NUCLEOTIDE SEQUENCE</scope>
    <source>
        <strain evidence="14">CGMCC 1.15371</strain>
    </source>
</reference>
<dbReference type="Pfam" id="PF13393">
    <property type="entry name" value="tRNA-synt_His"/>
    <property type="match status" value="1"/>
</dbReference>
<evidence type="ECO:0000256" key="12">
    <source>
        <dbReference type="PIRSR" id="PIRSR001549-1"/>
    </source>
</evidence>
<dbReference type="GO" id="GO:0140096">
    <property type="term" value="F:catalytic activity, acting on a protein"/>
    <property type="evidence" value="ECO:0007669"/>
    <property type="project" value="UniProtKB-ARBA"/>
</dbReference>
<dbReference type="SUPFAM" id="SSF52954">
    <property type="entry name" value="Class II aaRS ABD-related"/>
    <property type="match status" value="1"/>
</dbReference>
<dbReference type="CDD" id="cd00773">
    <property type="entry name" value="HisRS-like_core"/>
    <property type="match status" value="1"/>
</dbReference>
<comment type="catalytic activity">
    <reaction evidence="10 11">
        <text>tRNA(His) + L-histidine + ATP = L-histidyl-tRNA(His) + AMP + diphosphate + H(+)</text>
        <dbReference type="Rhea" id="RHEA:17313"/>
        <dbReference type="Rhea" id="RHEA-COMP:9665"/>
        <dbReference type="Rhea" id="RHEA-COMP:9689"/>
        <dbReference type="ChEBI" id="CHEBI:15378"/>
        <dbReference type="ChEBI" id="CHEBI:30616"/>
        <dbReference type="ChEBI" id="CHEBI:33019"/>
        <dbReference type="ChEBI" id="CHEBI:57595"/>
        <dbReference type="ChEBI" id="CHEBI:78442"/>
        <dbReference type="ChEBI" id="CHEBI:78527"/>
        <dbReference type="ChEBI" id="CHEBI:456215"/>
        <dbReference type="EC" id="6.1.1.21"/>
    </reaction>
</comment>
<evidence type="ECO:0000256" key="8">
    <source>
        <dbReference type="ARBA" id="ARBA00022917"/>
    </source>
</evidence>
<dbReference type="InterPro" id="IPR006195">
    <property type="entry name" value="aa-tRNA-synth_II"/>
</dbReference>
<dbReference type="PIRSF" id="PIRSF001549">
    <property type="entry name" value="His-tRNA_synth"/>
    <property type="match status" value="1"/>
</dbReference>
<evidence type="ECO:0000313" key="15">
    <source>
        <dbReference type="Proteomes" id="UP000628775"/>
    </source>
</evidence>
<keyword evidence="8 11" id="KW-0648">Protein biosynthesis</keyword>
<keyword evidence="9 11" id="KW-0030">Aminoacyl-tRNA synthetase</keyword>
<dbReference type="NCBIfam" id="TIGR00442">
    <property type="entry name" value="hisS"/>
    <property type="match status" value="1"/>
</dbReference>
<dbReference type="InterPro" id="IPR045864">
    <property type="entry name" value="aa-tRNA-synth_II/BPL/LPL"/>
</dbReference>
<comment type="similarity">
    <text evidence="2 11">Belongs to the class-II aminoacyl-tRNA synthetase family.</text>
</comment>
<feature type="domain" description="Aminoacyl-transfer RNA synthetases class-II family profile" evidence="13">
    <location>
        <begin position="27"/>
        <end position="327"/>
    </location>
</feature>
<evidence type="ECO:0000256" key="7">
    <source>
        <dbReference type="ARBA" id="ARBA00022840"/>
    </source>
</evidence>
<dbReference type="RefSeq" id="WP_188693646.1">
    <property type="nucleotide sequence ID" value="NZ_BMIR01000009.1"/>
</dbReference>
<dbReference type="InterPro" id="IPR041715">
    <property type="entry name" value="HisRS-like_core"/>
</dbReference>
<feature type="binding site" evidence="12">
    <location>
        <position position="258"/>
    </location>
    <ligand>
        <name>L-histidine</name>
        <dbReference type="ChEBI" id="CHEBI:57595"/>
    </ligand>
</feature>
<organism evidence="14 15">
    <name type="scientific">Pullulanibacillus camelliae</name>
    <dbReference type="NCBI Taxonomy" id="1707096"/>
    <lineage>
        <taxon>Bacteria</taxon>
        <taxon>Bacillati</taxon>
        <taxon>Bacillota</taxon>
        <taxon>Bacilli</taxon>
        <taxon>Bacillales</taxon>
        <taxon>Sporolactobacillaceae</taxon>
        <taxon>Pullulanibacillus</taxon>
    </lineage>
</organism>
<dbReference type="SUPFAM" id="SSF55681">
    <property type="entry name" value="Class II aaRS and biotin synthetases"/>
    <property type="match status" value="1"/>
</dbReference>
<dbReference type="EMBL" id="BMIR01000009">
    <property type="protein sequence ID" value="GGE42942.1"/>
    <property type="molecule type" value="Genomic_DNA"/>
</dbReference>
<dbReference type="GO" id="GO:0004821">
    <property type="term" value="F:histidine-tRNA ligase activity"/>
    <property type="evidence" value="ECO:0007669"/>
    <property type="project" value="UniProtKB-UniRule"/>
</dbReference>
<feature type="binding site" evidence="12">
    <location>
        <begin position="262"/>
        <end position="263"/>
    </location>
    <ligand>
        <name>L-histidine</name>
        <dbReference type="ChEBI" id="CHEBI:57595"/>
    </ligand>
</feature>
<protein>
    <recommendedName>
        <fullName evidence="11">Histidine--tRNA ligase</fullName>
        <ecNumber evidence="11">6.1.1.21</ecNumber>
    </recommendedName>
    <alternativeName>
        <fullName evidence="11">Histidyl-tRNA synthetase</fullName>
        <shortName evidence="11">HisRS</shortName>
    </alternativeName>
</protein>
<keyword evidence="6 11" id="KW-0547">Nucleotide-binding</keyword>
<evidence type="ECO:0000256" key="6">
    <source>
        <dbReference type="ARBA" id="ARBA00022741"/>
    </source>
</evidence>
<dbReference type="EC" id="6.1.1.21" evidence="11"/>
<keyword evidence="4 11" id="KW-0963">Cytoplasm</keyword>
<dbReference type="GO" id="GO:0016740">
    <property type="term" value="F:transferase activity"/>
    <property type="evidence" value="ECO:0007669"/>
    <property type="project" value="UniProtKB-ARBA"/>
</dbReference>
<comment type="subunit">
    <text evidence="3 11">Homodimer.</text>
</comment>
<feature type="binding site" evidence="12">
    <location>
        <position position="131"/>
    </location>
    <ligand>
        <name>L-histidine</name>
        <dbReference type="ChEBI" id="CHEBI:57595"/>
    </ligand>
</feature>
<evidence type="ECO:0000256" key="3">
    <source>
        <dbReference type="ARBA" id="ARBA00011738"/>
    </source>
</evidence>
<dbReference type="PANTHER" id="PTHR43707:SF1">
    <property type="entry name" value="HISTIDINE--TRNA LIGASE, MITOCHONDRIAL-RELATED"/>
    <property type="match status" value="1"/>
</dbReference>
<dbReference type="InterPro" id="IPR015807">
    <property type="entry name" value="His-tRNA-ligase"/>
</dbReference>
<comment type="caution">
    <text evidence="14">The sequence shown here is derived from an EMBL/GenBank/DDBJ whole genome shotgun (WGS) entry which is preliminary data.</text>
</comment>
<proteinExistence type="inferred from homology"/>
<dbReference type="CDD" id="cd00859">
    <property type="entry name" value="HisRS_anticodon"/>
    <property type="match status" value="1"/>
</dbReference>
<dbReference type="PROSITE" id="PS50862">
    <property type="entry name" value="AA_TRNA_LIGASE_II"/>
    <property type="match status" value="1"/>
</dbReference>
<evidence type="ECO:0000256" key="11">
    <source>
        <dbReference type="HAMAP-Rule" id="MF_00127"/>
    </source>
</evidence>